<proteinExistence type="predicted"/>
<dbReference type="Gene3D" id="3.40.710.10">
    <property type="entry name" value="DD-peptidase/beta-lactamase superfamily"/>
    <property type="match status" value="1"/>
</dbReference>
<dbReference type="PANTHER" id="PTHR43319:SF3">
    <property type="entry name" value="BETA-LACTAMASE-RELATED DOMAIN-CONTAINING PROTEIN"/>
    <property type="match status" value="1"/>
</dbReference>
<dbReference type="RefSeq" id="WP_136728248.1">
    <property type="nucleotide sequence ID" value="NZ_SUMC01000050.1"/>
</dbReference>
<name>A0A4U0S6B9_9ACTN</name>
<gene>
    <name evidence="2" type="ORF">FCI23_35245</name>
</gene>
<dbReference type="PANTHER" id="PTHR43319">
    <property type="entry name" value="BETA-LACTAMASE-RELATED"/>
    <property type="match status" value="1"/>
</dbReference>
<dbReference type="InterPro" id="IPR052907">
    <property type="entry name" value="Beta-lactamase/esterase"/>
</dbReference>
<reference evidence="2 3" key="1">
    <citation type="submission" date="2019-04" db="EMBL/GenBank/DDBJ databases">
        <title>Streptomyces oryziradicis sp. nov., a novel actinomycete isolated from rhizosphere soil of rice (Oryza sativa L.).</title>
        <authorList>
            <person name="Li C."/>
        </authorList>
    </citation>
    <scope>NUCLEOTIDE SEQUENCE [LARGE SCALE GENOMIC DNA]</scope>
    <source>
        <strain evidence="2 3">NEAU-C40</strain>
    </source>
</reference>
<dbReference type="Proteomes" id="UP000305778">
    <property type="component" value="Unassembled WGS sequence"/>
</dbReference>
<dbReference type="EMBL" id="SUMC01000050">
    <property type="protein sequence ID" value="TKA04626.1"/>
    <property type="molecule type" value="Genomic_DNA"/>
</dbReference>
<dbReference type="OrthoDB" id="3422781at2"/>
<dbReference type="AlphaFoldDB" id="A0A4U0S6B9"/>
<evidence type="ECO:0000259" key="1">
    <source>
        <dbReference type="Pfam" id="PF00144"/>
    </source>
</evidence>
<sequence>MPIRPQGALAQGFVSPGFEPVREAFELNFERYGEVGACCAVRVDGEPVVDLWGGDAGDGRPWTRDTIGLAYSVTKGATAILCCLLADRGELDLDAPVAGYWPEFGSGGKAATTVRMLLSHRAGLPALDGRLTFDEVLQYGTAARALAGQRPLWAPGTAFGYHALTYGWLLDEVVRRATGRTIQDLFAAEIAGPLGLDFFIGLPRREEHRVAALIGEPPEQDPSSLLTRAMTANGVFRTPDAATWNDPRIRRASIPAANGITNARSLARLYAALVVEPGRPPLLSGKTLIAAISERSAGRDLVTGLDSRFGTGFMLPTAGTPMLSGSSFGHEGVGGALGFADLDQRVGFGYVQNSLRSDPTGGPDPRVAGLISALRDSLGERRTS</sequence>
<evidence type="ECO:0000313" key="3">
    <source>
        <dbReference type="Proteomes" id="UP000305778"/>
    </source>
</evidence>
<organism evidence="2 3">
    <name type="scientific">Actinacidiphila oryziradicis</name>
    <dbReference type="NCBI Taxonomy" id="2571141"/>
    <lineage>
        <taxon>Bacteria</taxon>
        <taxon>Bacillati</taxon>
        <taxon>Actinomycetota</taxon>
        <taxon>Actinomycetes</taxon>
        <taxon>Kitasatosporales</taxon>
        <taxon>Streptomycetaceae</taxon>
        <taxon>Actinacidiphila</taxon>
    </lineage>
</organism>
<protein>
    <submittedName>
        <fullName evidence="2">Beta-lactamase family protein</fullName>
    </submittedName>
</protein>
<dbReference type="Pfam" id="PF00144">
    <property type="entry name" value="Beta-lactamase"/>
    <property type="match status" value="1"/>
</dbReference>
<comment type="caution">
    <text evidence="2">The sequence shown here is derived from an EMBL/GenBank/DDBJ whole genome shotgun (WGS) entry which is preliminary data.</text>
</comment>
<keyword evidence="3" id="KW-1185">Reference proteome</keyword>
<dbReference type="InterPro" id="IPR012338">
    <property type="entry name" value="Beta-lactam/transpept-like"/>
</dbReference>
<dbReference type="SUPFAM" id="SSF56601">
    <property type="entry name" value="beta-lactamase/transpeptidase-like"/>
    <property type="match status" value="1"/>
</dbReference>
<accession>A0A4U0S6B9</accession>
<dbReference type="InterPro" id="IPR001466">
    <property type="entry name" value="Beta-lactam-related"/>
</dbReference>
<evidence type="ECO:0000313" key="2">
    <source>
        <dbReference type="EMBL" id="TKA04626.1"/>
    </source>
</evidence>
<feature type="domain" description="Beta-lactamase-related" evidence="1">
    <location>
        <begin position="30"/>
        <end position="368"/>
    </location>
</feature>